<dbReference type="AlphaFoldDB" id="A0AAD6ZFF8"/>
<protein>
    <recommendedName>
        <fullName evidence="3">F-box domain-containing protein</fullName>
    </recommendedName>
</protein>
<proteinExistence type="predicted"/>
<evidence type="ECO:0000313" key="2">
    <source>
        <dbReference type="Proteomes" id="UP001218218"/>
    </source>
</evidence>
<dbReference type="Gene3D" id="1.20.1280.50">
    <property type="match status" value="1"/>
</dbReference>
<sequence>MPLYVPLLGAEFENGALNLMQSTGALSTQTASLQAAESFESQPDAPNYPVLTLPPEIVSEIFVAFLPTYPDCPPTFGLHSPLLLCQICRHWRAIAIATPELWRAIQISVSRESGKAVAQLELLKTWLSRSGSCPLSINFSFQTYDEEILRTAVLHSERWECADLLVFSRHLSLIQVAMPLLRHLTLGLNLNPIPSEPITLFDHAPHLKQVVLATSFEKSLITLPWGQLTHLDAHMLDLEGCAEILCDATNLVHCSFRTQVKFGSILIPIIPIHHHLRHLFLRRGKHYVHSSVNLSKLFRNLTLPGLLTLGVYERGITLESLGEFITRSQCTLRELRVDRSSGRLSESIYREAFPSIATIVLEP</sequence>
<gene>
    <name evidence="1" type="ORF">DFH08DRAFT_818965</name>
</gene>
<name>A0AAD6ZFF8_9AGAR</name>
<dbReference type="Proteomes" id="UP001218218">
    <property type="component" value="Unassembled WGS sequence"/>
</dbReference>
<accession>A0AAD6ZFF8</accession>
<organism evidence="1 2">
    <name type="scientific">Mycena albidolilacea</name>
    <dbReference type="NCBI Taxonomy" id="1033008"/>
    <lineage>
        <taxon>Eukaryota</taxon>
        <taxon>Fungi</taxon>
        <taxon>Dikarya</taxon>
        <taxon>Basidiomycota</taxon>
        <taxon>Agaricomycotina</taxon>
        <taxon>Agaricomycetes</taxon>
        <taxon>Agaricomycetidae</taxon>
        <taxon>Agaricales</taxon>
        <taxon>Marasmiineae</taxon>
        <taxon>Mycenaceae</taxon>
        <taxon>Mycena</taxon>
    </lineage>
</organism>
<reference evidence="1" key="1">
    <citation type="submission" date="2023-03" db="EMBL/GenBank/DDBJ databases">
        <title>Massive genome expansion in bonnet fungi (Mycena s.s.) driven by repeated elements and novel gene families across ecological guilds.</title>
        <authorList>
            <consortium name="Lawrence Berkeley National Laboratory"/>
            <person name="Harder C.B."/>
            <person name="Miyauchi S."/>
            <person name="Viragh M."/>
            <person name="Kuo A."/>
            <person name="Thoen E."/>
            <person name="Andreopoulos B."/>
            <person name="Lu D."/>
            <person name="Skrede I."/>
            <person name="Drula E."/>
            <person name="Henrissat B."/>
            <person name="Morin E."/>
            <person name="Kohler A."/>
            <person name="Barry K."/>
            <person name="LaButti K."/>
            <person name="Morin E."/>
            <person name="Salamov A."/>
            <person name="Lipzen A."/>
            <person name="Mereny Z."/>
            <person name="Hegedus B."/>
            <person name="Baldrian P."/>
            <person name="Stursova M."/>
            <person name="Weitz H."/>
            <person name="Taylor A."/>
            <person name="Grigoriev I.V."/>
            <person name="Nagy L.G."/>
            <person name="Martin F."/>
            <person name="Kauserud H."/>
        </authorList>
    </citation>
    <scope>NUCLEOTIDE SEQUENCE</scope>
    <source>
        <strain evidence="1">CBHHK002</strain>
    </source>
</reference>
<dbReference type="EMBL" id="JARIHO010000053">
    <property type="protein sequence ID" value="KAJ7320705.1"/>
    <property type="molecule type" value="Genomic_DNA"/>
</dbReference>
<comment type="caution">
    <text evidence="1">The sequence shown here is derived from an EMBL/GenBank/DDBJ whole genome shotgun (WGS) entry which is preliminary data.</text>
</comment>
<evidence type="ECO:0008006" key="3">
    <source>
        <dbReference type="Google" id="ProtNLM"/>
    </source>
</evidence>
<evidence type="ECO:0000313" key="1">
    <source>
        <dbReference type="EMBL" id="KAJ7320705.1"/>
    </source>
</evidence>
<keyword evidence="2" id="KW-1185">Reference proteome</keyword>